<evidence type="ECO:0000256" key="1">
    <source>
        <dbReference type="ARBA" id="ARBA00005417"/>
    </source>
</evidence>
<dbReference type="Gene3D" id="3.40.50.300">
    <property type="entry name" value="P-loop containing nucleotide triphosphate hydrolases"/>
    <property type="match status" value="1"/>
</dbReference>
<dbReference type="PROSITE" id="PS00211">
    <property type="entry name" value="ABC_TRANSPORTER_1"/>
    <property type="match status" value="1"/>
</dbReference>
<evidence type="ECO:0000313" key="7">
    <source>
        <dbReference type="EMBL" id="RGZ96410.1"/>
    </source>
</evidence>
<dbReference type="Pfam" id="PF00005">
    <property type="entry name" value="ABC_tran"/>
    <property type="match status" value="1"/>
</dbReference>
<evidence type="ECO:0000256" key="4">
    <source>
        <dbReference type="ARBA" id="ARBA00022840"/>
    </source>
</evidence>
<comment type="caution">
    <text evidence="6">The sequence shown here is derived from an EMBL/GenBank/DDBJ whole genome shotgun (WGS) entry which is preliminary data.</text>
</comment>
<dbReference type="InterPro" id="IPR050319">
    <property type="entry name" value="ABC_transp_ATP-bind"/>
</dbReference>
<dbReference type="GO" id="GO:0005524">
    <property type="term" value="F:ATP binding"/>
    <property type="evidence" value="ECO:0007669"/>
    <property type="project" value="UniProtKB-KW"/>
</dbReference>
<comment type="similarity">
    <text evidence="1">Belongs to the ABC transporter superfamily.</text>
</comment>
<feature type="domain" description="ABC transporter" evidence="5">
    <location>
        <begin position="18"/>
        <end position="274"/>
    </location>
</feature>
<dbReference type="SUPFAM" id="SSF52540">
    <property type="entry name" value="P-loop containing nucleoside triphosphate hydrolases"/>
    <property type="match status" value="1"/>
</dbReference>
<dbReference type="NCBIfam" id="TIGR01727">
    <property type="entry name" value="oligo_HPY"/>
    <property type="match status" value="1"/>
</dbReference>
<keyword evidence="2" id="KW-0813">Transport</keyword>
<protein>
    <submittedName>
        <fullName evidence="6">ABC transporter ATP-binding protein</fullName>
    </submittedName>
</protein>
<name>A0A412EWD5_9FIRM</name>
<dbReference type="GO" id="GO:0015833">
    <property type="term" value="P:peptide transport"/>
    <property type="evidence" value="ECO:0007669"/>
    <property type="project" value="InterPro"/>
</dbReference>
<dbReference type="EMBL" id="QSEW01000035">
    <property type="protein sequence ID" value="RGZ96410.1"/>
    <property type="molecule type" value="Genomic_DNA"/>
</dbReference>
<dbReference type="PROSITE" id="PS50893">
    <property type="entry name" value="ABC_TRANSPORTER_2"/>
    <property type="match status" value="1"/>
</dbReference>
<evidence type="ECO:0000313" key="6">
    <source>
        <dbReference type="EMBL" id="RGR53427.1"/>
    </source>
</evidence>
<proteinExistence type="inferred from homology"/>
<dbReference type="Proteomes" id="UP000285642">
    <property type="component" value="Unassembled WGS sequence"/>
</dbReference>
<dbReference type="InterPro" id="IPR003439">
    <property type="entry name" value="ABC_transporter-like_ATP-bd"/>
</dbReference>
<evidence type="ECO:0000313" key="11">
    <source>
        <dbReference type="Proteomes" id="UP000285642"/>
    </source>
</evidence>
<dbReference type="Proteomes" id="UP000284962">
    <property type="component" value="Unassembled WGS sequence"/>
</dbReference>
<dbReference type="GO" id="GO:0016887">
    <property type="term" value="F:ATP hydrolysis activity"/>
    <property type="evidence" value="ECO:0007669"/>
    <property type="project" value="InterPro"/>
</dbReference>
<dbReference type="EMBL" id="QRUK01000055">
    <property type="protein sequence ID" value="RGR53427.1"/>
    <property type="molecule type" value="Genomic_DNA"/>
</dbReference>
<reference evidence="9 10" key="1">
    <citation type="submission" date="2018-08" db="EMBL/GenBank/DDBJ databases">
        <title>A genome reference for cultivated species of the human gut microbiota.</title>
        <authorList>
            <person name="Zou Y."/>
            <person name="Xue W."/>
            <person name="Luo G."/>
        </authorList>
    </citation>
    <scope>NUCLEOTIDE SEQUENCE [LARGE SCALE GENOMIC DNA]</scope>
    <source>
        <strain evidence="6 9">AF25-11</strain>
        <strain evidence="8 11">AM42-8</strain>
        <strain evidence="7 10">AM46-16</strain>
    </source>
</reference>
<dbReference type="Proteomes" id="UP000283652">
    <property type="component" value="Unassembled WGS sequence"/>
</dbReference>
<gene>
    <name evidence="8" type="ORF">DW924_15960</name>
    <name evidence="7" type="ORF">DW957_15555</name>
    <name evidence="6" type="ORF">DWY33_15720</name>
</gene>
<dbReference type="InterPro" id="IPR013563">
    <property type="entry name" value="Oligopep_ABC_C"/>
</dbReference>
<dbReference type="PANTHER" id="PTHR43776">
    <property type="entry name" value="TRANSPORT ATP-BINDING PROTEIN"/>
    <property type="match status" value="1"/>
</dbReference>
<dbReference type="SMART" id="SM00382">
    <property type="entry name" value="AAA"/>
    <property type="match status" value="1"/>
</dbReference>
<dbReference type="Pfam" id="PF08352">
    <property type="entry name" value="oligo_HPY"/>
    <property type="match status" value="1"/>
</dbReference>
<keyword evidence="3" id="KW-0547">Nucleotide-binding</keyword>
<keyword evidence="4 6" id="KW-0067">ATP-binding</keyword>
<evidence type="ECO:0000256" key="2">
    <source>
        <dbReference type="ARBA" id="ARBA00022448"/>
    </source>
</evidence>
<sequence length="342" mass="38825">MVLEYRKRRGIAMNEVIIQAQDLVKVYKSKKGIFSSRKEEVKALDHVSFEIKKGQIVGLIGESGCGKTTVGKALLNLLPVDGGKVIFQGKCIYDIDNHKMCSYKEMEQLRRHMQIIFQNPASCLNPKKNVEQLVSEGVKKHKICSKSEVREYCLNILKQCGLEEKYLLNYPSELSGGQKQRVGIARALALNPEFIVCDEITASLDVSVQAQILNLLLDIKEERGMTYLFISHNLDIVKGMCDEVIIMYKGCIVEKAKSEELFEQPKHPYTELLLKSLPAAYPDQKKTGYETKQIIMNAEGQGCLFASRCKYAKKECRERVPQMKEIGKEHWVACHQAVQMTN</sequence>
<dbReference type="GO" id="GO:0055085">
    <property type="term" value="P:transmembrane transport"/>
    <property type="evidence" value="ECO:0007669"/>
    <property type="project" value="UniProtKB-ARBA"/>
</dbReference>
<dbReference type="PANTHER" id="PTHR43776:SF7">
    <property type="entry name" value="D,D-DIPEPTIDE TRANSPORT ATP-BINDING PROTEIN DDPF-RELATED"/>
    <property type="match status" value="1"/>
</dbReference>
<evidence type="ECO:0000313" key="9">
    <source>
        <dbReference type="Proteomes" id="UP000283652"/>
    </source>
</evidence>
<evidence type="ECO:0000313" key="8">
    <source>
        <dbReference type="EMBL" id="RHA65072.1"/>
    </source>
</evidence>
<dbReference type="CDD" id="cd03257">
    <property type="entry name" value="ABC_NikE_OppD_transporters"/>
    <property type="match status" value="1"/>
</dbReference>
<accession>A0A412EWD5</accession>
<evidence type="ECO:0000256" key="3">
    <source>
        <dbReference type="ARBA" id="ARBA00022741"/>
    </source>
</evidence>
<dbReference type="InterPro" id="IPR027417">
    <property type="entry name" value="P-loop_NTPase"/>
</dbReference>
<dbReference type="FunFam" id="3.40.50.300:FF:000016">
    <property type="entry name" value="Oligopeptide ABC transporter ATP-binding component"/>
    <property type="match status" value="1"/>
</dbReference>
<dbReference type="InterPro" id="IPR017871">
    <property type="entry name" value="ABC_transporter-like_CS"/>
</dbReference>
<dbReference type="InterPro" id="IPR003593">
    <property type="entry name" value="AAA+_ATPase"/>
</dbReference>
<evidence type="ECO:0000313" key="10">
    <source>
        <dbReference type="Proteomes" id="UP000284962"/>
    </source>
</evidence>
<organism evidence="6 9">
    <name type="scientific">Dorea formicigenerans</name>
    <dbReference type="NCBI Taxonomy" id="39486"/>
    <lineage>
        <taxon>Bacteria</taxon>
        <taxon>Bacillati</taxon>
        <taxon>Bacillota</taxon>
        <taxon>Clostridia</taxon>
        <taxon>Lachnospirales</taxon>
        <taxon>Lachnospiraceae</taxon>
        <taxon>Dorea</taxon>
    </lineage>
</organism>
<evidence type="ECO:0000259" key="5">
    <source>
        <dbReference type="PROSITE" id="PS50893"/>
    </source>
</evidence>
<dbReference type="AlphaFoldDB" id="A0A412EWD5"/>
<dbReference type="EMBL" id="QSFS01000031">
    <property type="protein sequence ID" value="RHA65072.1"/>
    <property type="molecule type" value="Genomic_DNA"/>
</dbReference>